<dbReference type="InterPro" id="IPR047611">
    <property type="entry name" value="RepABC_RepC"/>
</dbReference>
<evidence type="ECO:0000259" key="2">
    <source>
        <dbReference type="Pfam" id="PF03428"/>
    </source>
</evidence>
<keyword evidence="1" id="KW-0175">Coiled coil</keyword>
<accession>A0ABU0S562</accession>
<reference evidence="3 4" key="1">
    <citation type="submission" date="2023-07" db="EMBL/GenBank/DDBJ databases">
        <title>Comparative genomics of wheat-associated soil bacteria to identify genetic determinants of phenazine resistance.</title>
        <authorList>
            <person name="Mouncey N."/>
        </authorList>
    </citation>
    <scope>NUCLEOTIDE SEQUENCE [LARGE SCALE GENOMIC DNA]</scope>
    <source>
        <strain evidence="3 4">W4I11</strain>
    </source>
</reference>
<keyword evidence="3" id="KW-0238">DNA-binding</keyword>
<name>A0ABU0S562_9HYPH</name>
<dbReference type="EMBL" id="JAUSZT010000002">
    <property type="protein sequence ID" value="MDQ0995898.1"/>
    <property type="molecule type" value="Genomic_DNA"/>
</dbReference>
<dbReference type="GO" id="GO:0003677">
    <property type="term" value="F:DNA binding"/>
    <property type="evidence" value="ECO:0007669"/>
    <property type="project" value="UniProtKB-KW"/>
</dbReference>
<comment type="caution">
    <text evidence="3">The sequence shown here is derived from an EMBL/GenBank/DDBJ whole genome shotgun (WGS) entry which is preliminary data.</text>
</comment>
<feature type="coiled-coil region" evidence="1">
    <location>
        <begin position="152"/>
        <end position="186"/>
    </location>
</feature>
<evidence type="ECO:0000313" key="3">
    <source>
        <dbReference type="EMBL" id="MDQ0995898.1"/>
    </source>
</evidence>
<dbReference type="InterPro" id="IPR005090">
    <property type="entry name" value="RepC_N"/>
</dbReference>
<gene>
    <name evidence="3" type="ORF">QFZ34_001075</name>
</gene>
<organism evidence="3 4">
    <name type="scientific">Phyllobacterium ifriqiyense</name>
    <dbReference type="NCBI Taxonomy" id="314238"/>
    <lineage>
        <taxon>Bacteria</taxon>
        <taxon>Pseudomonadati</taxon>
        <taxon>Pseudomonadota</taxon>
        <taxon>Alphaproteobacteria</taxon>
        <taxon>Hyphomicrobiales</taxon>
        <taxon>Phyllobacteriaceae</taxon>
        <taxon>Phyllobacterium</taxon>
    </lineage>
</organism>
<dbReference type="NCBIfam" id="NF040974">
    <property type="entry name" value="RepABC_RepC"/>
    <property type="match status" value="1"/>
</dbReference>
<dbReference type="InterPro" id="IPR036388">
    <property type="entry name" value="WH-like_DNA-bd_sf"/>
</dbReference>
<dbReference type="Pfam" id="PF03428">
    <property type="entry name" value="RP-C"/>
    <property type="match status" value="1"/>
</dbReference>
<protein>
    <submittedName>
        <fullName evidence="3">DNA-binding MarR family transcriptional regulator</fullName>
    </submittedName>
</protein>
<feature type="domain" description="Plasmid replication protein C N-terminal" evidence="2">
    <location>
        <begin position="14"/>
        <end position="186"/>
    </location>
</feature>
<evidence type="ECO:0000256" key="1">
    <source>
        <dbReference type="SAM" id="Coils"/>
    </source>
</evidence>
<dbReference type="InterPro" id="IPR036390">
    <property type="entry name" value="WH_DNA-bd_sf"/>
</dbReference>
<dbReference type="Gene3D" id="1.10.10.10">
    <property type="entry name" value="Winged helix-like DNA-binding domain superfamily/Winged helix DNA-binding domain"/>
    <property type="match status" value="1"/>
</dbReference>
<keyword evidence="4" id="KW-1185">Reference proteome</keyword>
<dbReference type="Proteomes" id="UP001237780">
    <property type="component" value="Unassembled WGS sequence"/>
</dbReference>
<dbReference type="SUPFAM" id="SSF46785">
    <property type="entry name" value="Winged helix' DNA-binding domain"/>
    <property type="match status" value="1"/>
</dbReference>
<evidence type="ECO:0000313" key="4">
    <source>
        <dbReference type="Proteomes" id="UP001237780"/>
    </source>
</evidence>
<proteinExistence type="predicted"/>
<sequence length="229" mass="25877">MQTGHAVTTPFGRRSLSLGMLATQALAQDVDCEASIDKWKLFRNLCEARQSLGLSDRALIVLNALLTFYPQTELKEEHGLVVFPSNAQLSLRAHGMAPATLRRHLSALVEAQLIFRKDSPNGKRYLRKTRAGENGEAFGFSLAPLLVRSTELEALANQAKTERWQLKLLKERITLLRRNIVKLVELGMEELPHLDWNSHYGRFRMVIEGISRRSTAPDLEPAIDGLEWH</sequence>